<proteinExistence type="predicted"/>
<dbReference type="InterPro" id="IPR013097">
    <property type="entry name" value="Dabb"/>
</dbReference>
<dbReference type="EMBL" id="VRZA01000002">
    <property type="protein sequence ID" value="TXS95859.1"/>
    <property type="molecule type" value="Genomic_DNA"/>
</dbReference>
<dbReference type="Proteomes" id="UP000321039">
    <property type="component" value="Unassembled WGS sequence"/>
</dbReference>
<gene>
    <name evidence="2" type="ORF">FV139_08355</name>
</gene>
<dbReference type="AlphaFoldDB" id="A0A5C9A6Z2"/>
<dbReference type="InterPro" id="IPR011008">
    <property type="entry name" value="Dimeric_a/b-barrel"/>
</dbReference>
<protein>
    <submittedName>
        <fullName evidence="2">Dabb family protein</fullName>
    </submittedName>
</protein>
<organism evidence="2 3">
    <name type="scientific">Parahaliea maris</name>
    <dbReference type="NCBI Taxonomy" id="2716870"/>
    <lineage>
        <taxon>Bacteria</taxon>
        <taxon>Pseudomonadati</taxon>
        <taxon>Pseudomonadota</taxon>
        <taxon>Gammaproteobacteria</taxon>
        <taxon>Cellvibrionales</taxon>
        <taxon>Halieaceae</taxon>
        <taxon>Parahaliea</taxon>
    </lineage>
</organism>
<accession>A0A5C9A6Z2</accession>
<sequence>MTITVLDQIVVAPDELAVLETLLETRYLPGAAARGLQLQSKQVSPPVITAEGPLTLWLRWEVADAGAWWGMRAQSGCPEVYTFWDAVDGICLSRKRTYLTGQSAAELPAVGEPVGCTTGVRFHRETAQLALAAAEKAEALEALLSTATEDVPGLEQAVLGRNLAPEYAAGHYTWDLLFTDGSAAQTARESRAWREMVLPALAEHCRAVHAFALDYLGGGLRAPGISGGVKRTAYFRLLPGTAPEAAANFERDLLEMPRHMPAIVNWRLSRALPAAWNRSDVPPWTYVWEQDFADVGGLTGPYMTHPHHWAHIDRWFDPESGDQIVDVQISHAFCSVESSVLANELLKGER</sequence>
<dbReference type="SUPFAM" id="SSF54909">
    <property type="entry name" value="Dimeric alpha+beta barrel"/>
    <property type="match status" value="1"/>
</dbReference>
<comment type="caution">
    <text evidence="2">The sequence shown here is derived from an EMBL/GenBank/DDBJ whole genome shotgun (WGS) entry which is preliminary data.</text>
</comment>
<dbReference type="RefSeq" id="WP_148067924.1">
    <property type="nucleotide sequence ID" value="NZ_VRZA01000002.1"/>
</dbReference>
<name>A0A5C9A6Z2_9GAMM</name>
<reference evidence="2 3" key="1">
    <citation type="submission" date="2019-08" db="EMBL/GenBank/DDBJ databases">
        <title>Parahaliea maris sp. nov., isolated from the surface seawater.</title>
        <authorList>
            <person name="Liu Y."/>
        </authorList>
    </citation>
    <scope>NUCLEOTIDE SEQUENCE [LARGE SCALE GENOMIC DNA]</scope>
    <source>
        <strain evidence="2 3">HSLHS9</strain>
    </source>
</reference>
<evidence type="ECO:0000259" key="1">
    <source>
        <dbReference type="PROSITE" id="PS51502"/>
    </source>
</evidence>
<dbReference type="Pfam" id="PF07876">
    <property type="entry name" value="Dabb"/>
    <property type="match status" value="1"/>
</dbReference>
<evidence type="ECO:0000313" key="3">
    <source>
        <dbReference type="Proteomes" id="UP000321039"/>
    </source>
</evidence>
<feature type="domain" description="Stress-response A/B barrel" evidence="1">
    <location>
        <begin position="229"/>
        <end position="333"/>
    </location>
</feature>
<dbReference type="PROSITE" id="PS51502">
    <property type="entry name" value="S_R_A_B_BARREL"/>
    <property type="match status" value="1"/>
</dbReference>
<evidence type="ECO:0000313" key="2">
    <source>
        <dbReference type="EMBL" id="TXS95859.1"/>
    </source>
</evidence>
<keyword evidence="3" id="KW-1185">Reference proteome</keyword>
<dbReference type="SMART" id="SM00886">
    <property type="entry name" value="Dabb"/>
    <property type="match status" value="1"/>
</dbReference>